<keyword evidence="5" id="KW-0418">Kinase</keyword>
<evidence type="ECO:0000256" key="8">
    <source>
        <dbReference type="ARBA" id="ARBA00051245"/>
    </source>
</evidence>
<keyword evidence="4" id="KW-0547">Nucleotide-binding</keyword>
<name>K6WHS4_9ACTN</name>
<dbReference type="InterPro" id="IPR025669">
    <property type="entry name" value="AAA_dom"/>
</dbReference>
<dbReference type="EC" id="2.7.10.2" evidence="2"/>
<organism evidence="11 12">
    <name type="scientific">Gordonia namibiensis NBRC 108229</name>
    <dbReference type="NCBI Taxonomy" id="1208314"/>
    <lineage>
        <taxon>Bacteria</taxon>
        <taxon>Bacillati</taxon>
        <taxon>Actinomycetota</taxon>
        <taxon>Actinomycetes</taxon>
        <taxon>Mycobacteriales</taxon>
        <taxon>Gordoniaceae</taxon>
        <taxon>Gordonia</taxon>
    </lineage>
</organism>
<comment type="caution">
    <text evidence="11">The sequence shown here is derived from an EMBL/GenBank/DDBJ whole genome shotgun (WGS) entry which is preliminary data.</text>
</comment>
<keyword evidence="9" id="KW-0472">Membrane</keyword>
<dbReference type="InterPro" id="IPR050445">
    <property type="entry name" value="Bact_polysacc_biosynth/exp"/>
</dbReference>
<evidence type="ECO:0000313" key="12">
    <source>
        <dbReference type="Proteomes" id="UP000035058"/>
    </source>
</evidence>
<evidence type="ECO:0000259" key="10">
    <source>
        <dbReference type="Pfam" id="PF13614"/>
    </source>
</evidence>
<feature type="transmembrane region" description="Helical" evidence="9">
    <location>
        <begin position="122"/>
        <end position="140"/>
    </location>
</feature>
<reference evidence="11 12" key="1">
    <citation type="submission" date="2012-08" db="EMBL/GenBank/DDBJ databases">
        <title>Whole genome shotgun sequence of Gordonia namibiensis NBRC 108229.</title>
        <authorList>
            <person name="Isaki-Nakamura S."/>
            <person name="Hosoyama A."/>
            <person name="Tsuchikane K."/>
            <person name="Katsumata H."/>
            <person name="Baba S."/>
            <person name="Yamazaki S."/>
            <person name="Fujita N."/>
        </authorList>
    </citation>
    <scope>NUCLEOTIDE SEQUENCE [LARGE SCALE GENOMIC DNA]</scope>
    <source>
        <strain evidence="11 12">NBRC 108229</strain>
    </source>
</reference>
<evidence type="ECO:0000256" key="5">
    <source>
        <dbReference type="ARBA" id="ARBA00022777"/>
    </source>
</evidence>
<dbReference type="GO" id="GO:0005524">
    <property type="term" value="F:ATP binding"/>
    <property type="evidence" value="ECO:0007669"/>
    <property type="project" value="UniProtKB-KW"/>
</dbReference>
<evidence type="ECO:0000256" key="9">
    <source>
        <dbReference type="SAM" id="Phobius"/>
    </source>
</evidence>
<dbReference type="GO" id="GO:0042802">
    <property type="term" value="F:identical protein binding"/>
    <property type="evidence" value="ECO:0007669"/>
    <property type="project" value="UniProtKB-ARBA"/>
</dbReference>
<dbReference type="Gene3D" id="3.40.50.300">
    <property type="entry name" value="P-loop containing nucleotide triphosphate hydrolases"/>
    <property type="match status" value="1"/>
</dbReference>
<dbReference type="Proteomes" id="UP000035058">
    <property type="component" value="Unassembled WGS sequence"/>
</dbReference>
<evidence type="ECO:0000256" key="7">
    <source>
        <dbReference type="ARBA" id="ARBA00023137"/>
    </source>
</evidence>
<dbReference type="FunFam" id="3.40.50.300:FF:000527">
    <property type="entry name" value="Tyrosine-protein kinase etk"/>
    <property type="match status" value="1"/>
</dbReference>
<dbReference type="SUPFAM" id="SSF52540">
    <property type="entry name" value="P-loop containing nucleoside triphosphate hydrolases"/>
    <property type="match status" value="1"/>
</dbReference>
<dbReference type="NCBIfam" id="TIGR01007">
    <property type="entry name" value="eps_fam"/>
    <property type="match status" value="1"/>
</dbReference>
<evidence type="ECO:0000313" key="11">
    <source>
        <dbReference type="EMBL" id="GAB98860.1"/>
    </source>
</evidence>
<keyword evidence="6" id="KW-0067">ATP-binding</keyword>
<keyword evidence="7" id="KW-0829">Tyrosine-protein kinase</keyword>
<dbReference type="RefSeq" id="WP_006865138.1">
    <property type="nucleotide sequence ID" value="NZ_BAHE01000003.1"/>
</dbReference>
<evidence type="ECO:0000256" key="3">
    <source>
        <dbReference type="ARBA" id="ARBA00022679"/>
    </source>
</evidence>
<dbReference type="EMBL" id="BAHE01000003">
    <property type="protein sequence ID" value="GAB98860.1"/>
    <property type="molecule type" value="Genomic_DNA"/>
</dbReference>
<dbReference type="AlphaFoldDB" id="K6WHS4"/>
<keyword evidence="9" id="KW-1133">Transmembrane helix</keyword>
<feature type="non-terminal residue" evidence="11">
    <location>
        <position position="1"/>
    </location>
</feature>
<comment type="catalytic activity">
    <reaction evidence="8">
        <text>L-tyrosyl-[protein] + ATP = O-phospho-L-tyrosyl-[protein] + ADP + H(+)</text>
        <dbReference type="Rhea" id="RHEA:10596"/>
        <dbReference type="Rhea" id="RHEA-COMP:10136"/>
        <dbReference type="Rhea" id="RHEA-COMP:20101"/>
        <dbReference type="ChEBI" id="CHEBI:15378"/>
        <dbReference type="ChEBI" id="CHEBI:30616"/>
        <dbReference type="ChEBI" id="CHEBI:46858"/>
        <dbReference type="ChEBI" id="CHEBI:61978"/>
        <dbReference type="ChEBI" id="CHEBI:456216"/>
        <dbReference type="EC" id="2.7.10.2"/>
    </reaction>
</comment>
<dbReference type="PANTHER" id="PTHR32309">
    <property type="entry name" value="TYROSINE-PROTEIN KINASE"/>
    <property type="match status" value="1"/>
</dbReference>
<evidence type="ECO:0000256" key="4">
    <source>
        <dbReference type="ARBA" id="ARBA00022741"/>
    </source>
</evidence>
<evidence type="ECO:0000256" key="1">
    <source>
        <dbReference type="ARBA" id="ARBA00007316"/>
    </source>
</evidence>
<dbReference type="InterPro" id="IPR005702">
    <property type="entry name" value="Wzc-like_C"/>
</dbReference>
<dbReference type="GO" id="GO:0005886">
    <property type="term" value="C:plasma membrane"/>
    <property type="evidence" value="ECO:0007669"/>
    <property type="project" value="UniProtKB-ARBA"/>
</dbReference>
<keyword evidence="9" id="KW-0812">Transmembrane</keyword>
<dbReference type="Pfam" id="PF13614">
    <property type="entry name" value="AAA_31"/>
    <property type="match status" value="1"/>
</dbReference>
<comment type="similarity">
    <text evidence="1">Belongs to the CpsD/CapB family.</text>
</comment>
<gene>
    <name evidence="11" type="ORF">GONAM_03_00390</name>
</gene>
<accession>K6WHS4</accession>
<dbReference type="CDD" id="cd05387">
    <property type="entry name" value="BY-kinase"/>
    <property type="match status" value="1"/>
</dbReference>
<sequence length="411" mass="42713">SASYQNSLASAQRVASYAELVDSDVIVSRALESTGVGLKQDEAKDSLSVSTSPDTVLLVVTAENANPDLAARLASGVSQALIEYVEVLEVPSAGGDPLAKLTVVSPATVDDAPVSPRYGRTVLIALTLGICMGIGIVVLVERADTRIRSEDSVLEVTELPILGDLPDDPAVDRNVVNFGVGGSPAAEAFRHLRTNLSFMDVDSPARMIAVTSPSPGDGKTTVALNLAASLAEAGHSVLLVDADLRNPSVAGRVNLTGSVGLTTILSTGATLTDCIQHSSVAGLDVLPSGPIAPNPAELLGSRKASDVFGSLRDSFEYVVVDTPPCLPVTDAQVVSRLVDGVLVVVRIDKSAKHELSDTTRQMDTAGVHAMGVVINGTPVRQSPYRFRYYGVNVENNADDMSVDKVGTSSAS</sequence>
<keyword evidence="12" id="KW-1185">Reference proteome</keyword>
<dbReference type="InterPro" id="IPR027417">
    <property type="entry name" value="P-loop_NTPase"/>
</dbReference>
<keyword evidence="3" id="KW-0808">Transferase</keyword>
<feature type="domain" description="AAA" evidence="10">
    <location>
        <begin position="206"/>
        <end position="361"/>
    </location>
</feature>
<protein>
    <recommendedName>
        <fullName evidence="2">non-specific protein-tyrosine kinase</fullName>
        <ecNumber evidence="2">2.7.10.2</ecNumber>
    </recommendedName>
</protein>
<proteinExistence type="inferred from homology"/>
<dbReference type="GO" id="GO:0004715">
    <property type="term" value="F:non-membrane spanning protein tyrosine kinase activity"/>
    <property type="evidence" value="ECO:0007669"/>
    <property type="project" value="UniProtKB-EC"/>
</dbReference>
<dbReference type="PANTHER" id="PTHR32309:SF13">
    <property type="entry name" value="FERRIC ENTEROBACTIN TRANSPORT PROTEIN FEPE"/>
    <property type="match status" value="1"/>
</dbReference>
<evidence type="ECO:0000256" key="6">
    <source>
        <dbReference type="ARBA" id="ARBA00022840"/>
    </source>
</evidence>
<evidence type="ECO:0000256" key="2">
    <source>
        <dbReference type="ARBA" id="ARBA00011903"/>
    </source>
</evidence>